<feature type="transmembrane region" description="Helical" evidence="1">
    <location>
        <begin position="65"/>
        <end position="84"/>
    </location>
</feature>
<gene>
    <name evidence="3" type="ORF">GCM10009682_55510</name>
</gene>
<dbReference type="EMBL" id="BAAALT010000255">
    <property type="protein sequence ID" value="GAA1829511.1"/>
    <property type="molecule type" value="Genomic_DNA"/>
</dbReference>
<sequence length="425" mass="44688">MRFGQAWAAVRRAAATVDGLASSGWARVPAPVRVVLALPTALGWTVSGLGAASLVAGLTLGWRELLIAGVAALLLVALAGYYTIGRTQLAIDIDVVPPRVTVGDQFRGTVSIRNAAPRRLAPLRVELPVRSGATLLEPIPIEVPALGPGAEHRVLVTIPAARRGVLTAGPATSVRGDPLGLLRREVTWTEAEELFIHPTTVGIENLGAGLLRDLEGQTTNDLSMNDVAFHALREYVPGDDLRHVHAFTSARMGKLMVRQFVDTRTAHLAVIVSGATREYAGPDQFEVACSVGGSLAVRAVDDQQRVSVIAAGHSAPARLRQSRGLVLDQFSRAEFGAPGSDLVTSVVRTSRVAPDVSLAVLVTGGLMEVADMQAAAARFGPDVRVVGVRVVTGAHPAAQRAGQLSVLTIPSLADLRTVLRVVVRS</sequence>
<evidence type="ECO:0000256" key="1">
    <source>
        <dbReference type="SAM" id="Phobius"/>
    </source>
</evidence>
<comment type="caution">
    <text evidence="3">The sequence shown here is derived from an EMBL/GenBank/DDBJ whole genome shotgun (WGS) entry which is preliminary data.</text>
</comment>
<evidence type="ECO:0000259" key="2">
    <source>
        <dbReference type="Pfam" id="PF01882"/>
    </source>
</evidence>
<keyword evidence="1" id="KW-0472">Membrane</keyword>
<accession>A0ABN2MK14</accession>
<keyword evidence="1" id="KW-1133">Transmembrane helix</keyword>
<feature type="transmembrane region" description="Helical" evidence="1">
    <location>
        <begin position="34"/>
        <end position="58"/>
    </location>
</feature>
<dbReference type="RefSeq" id="WP_344138682.1">
    <property type="nucleotide sequence ID" value="NZ_BAAALT010000255.1"/>
</dbReference>
<dbReference type="Pfam" id="PF01882">
    <property type="entry name" value="DUF58"/>
    <property type="match status" value="1"/>
</dbReference>
<reference evidence="3 4" key="1">
    <citation type="journal article" date="2019" name="Int. J. Syst. Evol. Microbiol.">
        <title>The Global Catalogue of Microorganisms (GCM) 10K type strain sequencing project: providing services to taxonomists for standard genome sequencing and annotation.</title>
        <authorList>
            <consortium name="The Broad Institute Genomics Platform"/>
            <consortium name="The Broad Institute Genome Sequencing Center for Infectious Disease"/>
            <person name="Wu L."/>
            <person name="Ma J."/>
        </authorList>
    </citation>
    <scope>NUCLEOTIDE SEQUENCE [LARGE SCALE GENOMIC DNA]</scope>
    <source>
        <strain evidence="3 4">JCM 13250</strain>
    </source>
</reference>
<dbReference type="Proteomes" id="UP001500218">
    <property type="component" value="Unassembled WGS sequence"/>
</dbReference>
<proteinExistence type="predicted"/>
<dbReference type="PANTHER" id="PTHR34351:SF1">
    <property type="entry name" value="SLR1927 PROTEIN"/>
    <property type="match status" value="1"/>
</dbReference>
<feature type="domain" description="DUF58" evidence="2">
    <location>
        <begin position="232"/>
        <end position="394"/>
    </location>
</feature>
<dbReference type="InterPro" id="IPR002881">
    <property type="entry name" value="DUF58"/>
</dbReference>
<keyword evidence="4" id="KW-1185">Reference proteome</keyword>
<evidence type="ECO:0000313" key="3">
    <source>
        <dbReference type="EMBL" id="GAA1829511.1"/>
    </source>
</evidence>
<organism evidence="3 4">
    <name type="scientific">Luedemannella flava</name>
    <dbReference type="NCBI Taxonomy" id="349316"/>
    <lineage>
        <taxon>Bacteria</taxon>
        <taxon>Bacillati</taxon>
        <taxon>Actinomycetota</taxon>
        <taxon>Actinomycetes</taxon>
        <taxon>Micromonosporales</taxon>
        <taxon>Micromonosporaceae</taxon>
        <taxon>Luedemannella</taxon>
    </lineage>
</organism>
<protein>
    <submittedName>
        <fullName evidence="3">DUF58 domain-containing protein</fullName>
    </submittedName>
</protein>
<name>A0ABN2MK14_9ACTN</name>
<dbReference type="PANTHER" id="PTHR34351">
    <property type="entry name" value="SLR1927 PROTEIN-RELATED"/>
    <property type="match status" value="1"/>
</dbReference>
<keyword evidence="1" id="KW-0812">Transmembrane</keyword>
<evidence type="ECO:0000313" key="4">
    <source>
        <dbReference type="Proteomes" id="UP001500218"/>
    </source>
</evidence>